<protein>
    <submittedName>
        <fullName evidence="2">Uncharacterized protein</fullName>
    </submittedName>
</protein>
<evidence type="ECO:0000256" key="1">
    <source>
        <dbReference type="SAM" id="Phobius"/>
    </source>
</evidence>
<reference evidence="2 3" key="1">
    <citation type="submission" date="2023-07" db="EMBL/GenBank/DDBJ databases">
        <authorList>
            <person name="Lian W.-H."/>
        </authorList>
    </citation>
    <scope>NUCLEOTIDE SEQUENCE [LARGE SCALE GENOMIC DNA]</scope>
    <source>
        <strain evidence="2 3">SYSU DXS3180</strain>
    </source>
</reference>
<dbReference type="RefSeq" id="WP_369330507.1">
    <property type="nucleotide sequence ID" value="NZ_JAULBC010000005.1"/>
</dbReference>
<keyword evidence="1" id="KW-0812">Transmembrane</keyword>
<sequence length="45" mass="5019">MNIERKQVFLWKPAFLFGARIFVWIGIYGIGGLVGWNFGLASGTS</sequence>
<name>A0ABV3ZIX4_9BACT</name>
<evidence type="ECO:0000313" key="2">
    <source>
        <dbReference type="EMBL" id="MEX6689099.1"/>
    </source>
</evidence>
<keyword evidence="3" id="KW-1185">Reference proteome</keyword>
<organism evidence="2 3">
    <name type="scientific">Danxiaibacter flavus</name>
    <dbReference type="NCBI Taxonomy" id="3049108"/>
    <lineage>
        <taxon>Bacteria</taxon>
        <taxon>Pseudomonadati</taxon>
        <taxon>Bacteroidota</taxon>
        <taxon>Chitinophagia</taxon>
        <taxon>Chitinophagales</taxon>
        <taxon>Chitinophagaceae</taxon>
        <taxon>Danxiaibacter</taxon>
    </lineage>
</organism>
<accession>A0ABV3ZIX4</accession>
<proteinExistence type="predicted"/>
<gene>
    <name evidence="2" type="ORF">QTN47_16440</name>
</gene>
<dbReference type="EMBL" id="JAULBC010000005">
    <property type="protein sequence ID" value="MEX6689099.1"/>
    <property type="molecule type" value="Genomic_DNA"/>
</dbReference>
<keyword evidence="1" id="KW-1133">Transmembrane helix</keyword>
<dbReference type="Proteomes" id="UP001560573">
    <property type="component" value="Unassembled WGS sequence"/>
</dbReference>
<feature type="transmembrane region" description="Helical" evidence="1">
    <location>
        <begin position="21"/>
        <end position="39"/>
    </location>
</feature>
<evidence type="ECO:0000313" key="3">
    <source>
        <dbReference type="Proteomes" id="UP001560573"/>
    </source>
</evidence>
<comment type="caution">
    <text evidence="2">The sequence shown here is derived from an EMBL/GenBank/DDBJ whole genome shotgun (WGS) entry which is preliminary data.</text>
</comment>
<keyword evidence="1" id="KW-0472">Membrane</keyword>